<comment type="subcellular location">
    <subcellularLocation>
        <location evidence="1">Nucleus membrane</location>
    </subcellularLocation>
</comment>
<protein>
    <recommendedName>
        <fullName evidence="6">Man1/Src1-like C-terminal domain-containing protein</fullName>
    </recommendedName>
</protein>
<dbReference type="Pfam" id="PF09402">
    <property type="entry name" value="MSC"/>
    <property type="match status" value="1"/>
</dbReference>
<keyword evidence="5" id="KW-0539">Nucleus</keyword>
<evidence type="ECO:0000256" key="4">
    <source>
        <dbReference type="ARBA" id="ARBA00023136"/>
    </source>
</evidence>
<evidence type="ECO:0000256" key="5">
    <source>
        <dbReference type="ARBA" id="ARBA00023242"/>
    </source>
</evidence>
<dbReference type="AlphaFoldDB" id="U6LYN0"/>
<dbReference type="RefSeq" id="XP_013333511.1">
    <property type="nucleotide sequence ID" value="XM_013478057.1"/>
</dbReference>
<keyword evidence="2" id="KW-0812">Transmembrane</keyword>
<dbReference type="InterPro" id="IPR044780">
    <property type="entry name" value="Heh2/Src1"/>
</dbReference>
<dbReference type="Proteomes" id="UP000030763">
    <property type="component" value="Unassembled WGS sequence"/>
</dbReference>
<dbReference type="GeneID" id="25334490"/>
<reference evidence="7" key="2">
    <citation type="submission" date="2013-10" db="EMBL/GenBank/DDBJ databases">
        <authorList>
            <person name="Aslett M."/>
        </authorList>
    </citation>
    <scope>NUCLEOTIDE SEQUENCE [LARGE SCALE GENOMIC DNA]</scope>
    <source>
        <strain evidence="7">Weybridge</strain>
    </source>
</reference>
<dbReference type="VEuPathDB" id="ToxoDB:EMWEY_00005040"/>
<accession>U6LYN0</accession>
<evidence type="ECO:0000259" key="6">
    <source>
        <dbReference type="Pfam" id="PF09402"/>
    </source>
</evidence>
<organism evidence="7 8">
    <name type="scientific">Eimeria maxima</name>
    <name type="common">Coccidian parasite</name>
    <dbReference type="NCBI Taxonomy" id="5804"/>
    <lineage>
        <taxon>Eukaryota</taxon>
        <taxon>Sar</taxon>
        <taxon>Alveolata</taxon>
        <taxon>Apicomplexa</taxon>
        <taxon>Conoidasida</taxon>
        <taxon>Coccidia</taxon>
        <taxon>Eucoccidiorida</taxon>
        <taxon>Eimeriorina</taxon>
        <taxon>Eimeriidae</taxon>
        <taxon>Eimeria</taxon>
    </lineage>
</organism>
<dbReference type="PANTHER" id="PTHR47808">
    <property type="entry name" value="INNER NUCLEAR MEMBRANE PROTEIN HEH2-RELATED"/>
    <property type="match status" value="1"/>
</dbReference>
<dbReference type="GO" id="GO:0071763">
    <property type="term" value="P:nuclear membrane organization"/>
    <property type="evidence" value="ECO:0007669"/>
    <property type="project" value="TreeGrafter"/>
</dbReference>
<feature type="domain" description="Man1/Src1-like C-terminal" evidence="6">
    <location>
        <begin position="66"/>
        <end position="137"/>
    </location>
</feature>
<evidence type="ECO:0000256" key="1">
    <source>
        <dbReference type="ARBA" id="ARBA00004126"/>
    </source>
</evidence>
<keyword evidence="8" id="KW-1185">Reference proteome</keyword>
<sequence>MKQTPKVLTVLFHVATVAILTLFRIPYTNLEMEHIPPLKQEILEETKDHTVYCDSDNMREDDAGAQKCVACPQNASCAGGTMACIPGYISQERKEGQAEASNTCVEDTEKKAKAAELFKSLVEILKERQGTYDCGYPVDPLFIPTDQLRGKPWNSAITKMCSGPGLTRWQMNFHRQIAPAIADEGVYFWLFSHFLIPEAAAEFDIQVSKSN</sequence>
<dbReference type="InterPro" id="IPR018996">
    <property type="entry name" value="Man1/Src1-like_C"/>
</dbReference>
<dbReference type="OrthoDB" id="2503928at2759"/>
<name>U6LYN0_EIMMA</name>
<evidence type="ECO:0000256" key="3">
    <source>
        <dbReference type="ARBA" id="ARBA00022989"/>
    </source>
</evidence>
<dbReference type="EMBL" id="HG719156">
    <property type="protein sequence ID" value="CDJ56861.1"/>
    <property type="molecule type" value="Genomic_DNA"/>
</dbReference>
<dbReference type="PANTHER" id="PTHR47808:SF2">
    <property type="entry name" value="LEM DOMAIN-CONTAINING PROTEIN 2"/>
    <property type="match status" value="1"/>
</dbReference>
<gene>
    <name evidence="7" type="ORF">EMWEY_00005040</name>
</gene>
<dbReference type="GO" id="GO:0034399">
    <property type="term" value="C:nuclear periphery"/>
    <property type="evidence" value="ECO:0007669"/>
    <property type="project" value="TreeGrafter"/>
</dbReference>
<dbReference type="GO" id="GO:0005783">
    <property type="term" value="C:endoplasmic reticulum"/>
    <property type="evidence" value="ECO:0007669"/>
    <property type="project" value="TreeGrafter"/>
</dbReference>
<evidence type="ECO:0000313" key="8">
    <source>
        <dbReference type="Proteomes" id="UP000030763"/>
    </source>
</evidence>
<keyword evidence="3" id="KW-1133">Transmembrane helix</keyword>
<dbReference type="OMA" id="CAGGTMA"/>
<evidence type="ECO:0000313" key="7">
    <source>
        <dbReference type="EMBL" id="CDJ56861.1"/>
    </source>
</evidence>
<dbReference type="GO" id="GO:0003682">
    <property type="term" value="F:chromatin binding"/>
    <property type="evidence" value="ECO:0007669"/>
    <property type="project" value="InterPro"/>
</dbReference>
<proteinExistence type="predicted"/>
<keyword evidence="4" id="KW-0472">Membrane</keyword>
<dbReference type="GO" id="GO:0005637">
    <property type="term" value="C:nuclear inner membrane"/>
    <property type="evidence" value="ECO:0007669"/>
    <property type="project" value="InterPro"/>
</dbReference>
<reference evidence="7" key="1">
    <citation type="submission" date="2013-10" db="EMBL/GenBank/DDBJ databases">
        <title>Genomic analysis of the causative agents of coccidiosis in chickens.</title>
        <authorList>
            <person name="Reid A.J."/>
            <person name="Blake D."/>
            <person name="Billington K."/>
            <person name="Browne H."/>
            <person name="Dunn M."/>
            <person name="Hung S."/>
            <person name="Kawahara F."/>
            <person name="Miranda-Saavedra D."/>
            <person name="Mourier T."/>
            <person name="Nagra H."/>
            <person name="Otto T.D."/>
            <person name="Rawlings N."/>
            <person name="Sanchez A."/>
            <person name="Sanders M."/>
            <person name="Subramaniam C."/>
            <person name="Tay Y."/>
            <person name="Dear P."/>
            <person name="Doerig C."/>
            <person name="Gruber A."/>
            <person name="Parkinson J."/>
            <person name="Shirley M."/>
            <person name="Wan K.L."/>
            <person name="Berriman M."/>
            <person name="Tomley F."/>
            <person name="Pain A."/>
        </authorList>
    </citation>
    <scope>NUCLEOTIDE SEQUENCE [LARGE SCALE GENOMIC DNA]</scope>
    <source>
        <strain evidence="7">Weybridge</strain>
    </source>
</reference>
<evidence type="ECO:0000256" key="2">
    <source>
        <dbReference type="ARBA" id="ARBA00022692"/>
    </source>
</evidence>